<dbReference type="InterPro" id="IPR020829">
    <property type="entry name" value="GlycerAld_3-P_DH_cat"/>
</dbReference>
<dbReference type="GO" id="GO:0016620">
    <property type="term" value="F:oxidoreductase activity, acting on the aldehyde or oxo group of donors, NAD or NADP as acceptor"/>
    <property type="evidence" value="ECO:0007669"/>
    <property type="project" value="InterPro"/>
</dbReference>
<dbReference type="Proteomes" id="UP000700334">
    <property type="component" value="Unassembled WGS sequence"/>
</dbReference>
<evidence type="ECO:0000313" key="4">
    <source>
        <dbReference type="Proteomes" id="UP000700334"/>
    </source>
</evidence>
<accession>A0A8J5ZUU9</accession>
<dbReference type="AlphaFoldDB" id="A0A8J5ZUU9"/>
<gene>
    <name evidence="3" type="ORF">J0S82_020129</name>
</gene>
<dbReference type="OrthoDB" id="9633017at2759"/>
<sequence length="80" mass="8880">MAQSRQRMGSLASDPPTSNGLMRCQVCCGVHWHLHYPGEGQGSPERVIHDDFSIMERLMTMVYAITATQKTMDSPSGKLL</sequence>
<protein>
    <recommendedName>
        <fullName evidence="2">Glyceraldehyde 3-phosphate dehydrogenase catalytic domain-containing protein</fullName>
    </recommendedName>
</protein>
<reference evidence="3" key="1">
    <citation type="journal article" date="2021" name="Evol. Appl.">
        <title>The genome of the Pyrenean desman and the effects of bottlenecks and inbreeding on the genomic landscape of an endangered species.</title>
        <authorList>
            <person name="Escoda L."/>
            <person name="Castresana J."/>
        </authorList>
    </citation>
    <scope>NUCLEOTIDE SEQUENCE</scope>
    <source>
        <strain evidence="3">IBE-C5619</strain>
    </source>
</reference>
<feature type="region of interest" description="Disordered" evidence="1">
    <location>
        <begin position="1"/>
        <end position="20"/>
    </location>
</feature>
<proteinExistence type="predicted"/>
<keyword evidence="4" id="KW-1185">Reference proteome</keyword>
<name>A0A8J5ZUU9_GALPY</name>
<evidence type="ECO:0000259" key="2">
    <source>
        <dbReference type="Pfam" id="PF02800"/>
    </source>
</evidence>
<dbReference type="Gene3D" id="3.30.360.10">
    <property type="entry name" value="Dihydrodipicolinate Reductase, domain 2"/>
    <property type="match status" value="1"/>
</dbReference>
<dbReference type="SUPFAM" id="SSF55347">
    <property type="entry name" value="Glyceraldehyde-3-phosphate dehydrogenase-like, C-terminal domain"/>
    <property type="match status" value="1"/>
</dbReference>
<evidence type="ECO:0000313" key="3">
    <source>
        <dbReference type="EMBL" id="KAG8507212.1"/>
    </source>
</evidence>
<comment type="caution">
    <text evidence="3">The sequence shown here is derived from an EMBL/GenBank/DDBJ whole genome shotgun (WGS) entry which is preliminary data.</text>
</comment>
<organism evidence="3 4">
    <name type="scientific">Galemys pyrenaicus</name>
    <name type="common">Iberian desman</name>
    <name type="synonym">Pyrenean desman</name>
    <dbReference type="NCBI Taxonomy" id="202257"/>
    <lineage>
        <taxon>Eukaryota</taxon>
        <taxon>Metazoa</taxon>
        <taxon>Chordata</taxon>
        <taxon>Craniata</taxon>
        <taxon>Vertebrata</taxon>
        <taxon>Euteleostomi</taxon>
        <taxon>Mammalia</taxon>
        <taxon>Eutheria</taxon>
        <taxon>Laurasiatheria</taxon>
        <taxon>Eulipotyphla</taxon>
        <taxon>Talpidae</taxon>
        <taxon>Galemys</taxon>
    </lineage>
</organism>
<feature type="domain" description="Glyceraldehyde 3-phosphate dehydrogenase catalytic" evidence="2">
    <location>
        <begin position="47"/>
        <end position="77"/>
    </location>
</feature>
<evidence type="ECO:0000256" key="1">
    <source>
        <dbReference type="SAM" id="MobiDB-lite"/>
    </source>
</evidence>
<dbReference type="Pfam" id="PF02800">
    <property type="entry name" value="Gp_dh_C"/>
    <property type="match status" value="1"/>
</dbReference>
<dbReference type="EMBL" id="JAGFMF010012119">
    <property type="protein sequence ID" value="KAG8507212.1"/>
    <property type="molecule type" value="Genomic_DNA"/>
</dbReference>